<reference evidence="3" key="2">
    <citation type="submission" date="2021-10" db="EMBL/GenBank/DDBJ databases">
        <title>Phylogenomics reveals ancestral predisposition of the termite-cultivated fungus Termitomyces towards a domesticated lifestyle.</title>
        <authorList>
            <person name="Auxier B."/>
            <person name="Grum-Grzhimaylo A."/>
            <person name="Cardenas M.E."/>
            <person name="Lodge J.D."/>
            <person name="Laessoe T."/>
            <person name="Pedersen O."/>
            <person name="Smith M.E."/>
            <person name="Kuyper T.W."/>
            <person name="Franco-Molano E.A."/>
            <person name="Baroni T.J."/>
            <person name="Aanen D.K."/>
        </authorList>
    </citation>
    <scope>NUCLEOTIDE SEQUENCE</scope>
    <source>
        <strain evidence="3">D49</strain>
    </source>
</reference>
<dbReference type="AlphaFoldDB" id="A0A9P7K6Q6"/>
<feature type="compositionally biased region" description="Polar residues" evidence="1">
    <location>
        <begin position="11"/>
        <end position="35"/>
    </location>
</feature>
<dbReference type="OrthoDB" id="21499at2759"/>
<gene>
    <name evidence="3" type="ORF">H0H81_000380</name>
</gene>
<feature type="region of interest" description="Disordered" evidence="1">
    <location>
        <begin position="197"/>
        <end position="243"/>
    </location>
</feature>
<dbReference type="PANTHER" id="PTHR14689:SF0">
    <property type="entry name" value="COILED-COIL DOMAIN-CONTAINING PROTEIN 82"/>
    <property type="match status" value="1"/>
</dbReference>
<dbReference type="EMBL" id="JABCKI010005766">
    <property type="protein sequence ID" value="KAG5638369.1"/>
    <property type="molecule type" value="Genomic_DNA"/>
</dbReference>
<dbReference type="InterPro" id="IPR025451">
    <property type="entry name" value="DUF4211"/>
</dbReference>
<proteinExistence type="predicted"/>
<evidence type="ECO:0000313" key="3">
    <source>
        <dbReference type="EMBL" id="KAG5638369.1"/>
    </source>
</evidence>
<dbReference type="Proteomes" id="UP000717328">
    <property type="component" value="Unassembled WGS sequence"/>
</dbReference>
<dbReference type="Pfam" id="PF13926">
    <property type="entry name" value="DUF4211"/>
    <property type="match status" value="1"/>
</dbReference>
<evidence type="ECO:0000259" key="2">
    <source>
        <dbReference type="Pfam" id="PF13926"/>
    </source>
</evidence>
<organism evidence="3 4">
    <name type="scientific">Sphagnurus paluster</name>
    <dbReference type="NCBI Taxonomy" id="117069"/>
    <lineage>
        <taxon>Eukaryota</taxon>
        <taxon>Fungi</taxon>
        <taxon>Dikarya</taxon>
        <taxon>Basidiomycota</taxon>
        <taxon>Agaricomycotina</taxon>
        <taxon>Agaricomycetes</taxon>
        <taxon>Agaricomycetidae</taxon>
        <taxon>Agaricales</taxon>
        <taxon>Tricholomatineae</taxon>
        <taxon>Lyophyllaceae</taxon>
        <taxon>Sphagnurus</taxon>
    </lineage>
</organism>
<dbReference type="PANTHER" id="PTHR14689">
    <property type="entry name" value="PHORBOL-ESTER_DAG-TYPE DOMAIN-CONTAINING PROTEIN"/>
    <property type="match status" value="1"/>
</dbReference>
<feature type="domain" description="DUF4211" evidence="2">
    <location>
        <begin position="250"/>
        <end position="384"/>
    </location>
</feature>
<feature type="compositionally biased region" description="Basic residues" evidence="1">
    <location>
        <begin position="1"/>
        <end position="10"/>
    </location>
</feature>
<accession>A0A9P7K6Q6</accession>
<feature type="region of interest" description="Disordered" evidence="1">
    <location>
        <begin position="1"/>
        <end position="134"/>
    </location>
</feature>
<feature type="compositionally biased region" description="Basic residues" evidence="1">
    <location>
        <begin position="99"/>
        <end position="111"/>
    </location>
</feature>
<keyword evidence="4" id="KW-1185">Reference proteome</keyword>
<reference evidence="3" key="1">
    <citation type="submission" date="2021-02" db="EMBL/GenBank/DDBJ databases">
        <authorList>
            <person name="Nieuwenhuis M."/>
            <person name="Van De Peppel L.J.J."/>
        </authorList>
    </citation>
    <scope>NUCLEOTIDE SEQUENCE</scope>
    <source>
        <strain evidence="3">D49</strain>
    </source>
</reference>
<protein>
    <recommendedName>
        <fullName evidence="2">DUF4211 domain-containing protein</fullName>
    </recommendedName>
</protein>
<feature type="compositionally biased region" description="Acidic residues" evidence="1">
    <location>
        <begin position="212"/>
        <end position="221"/>
    </location>
</feature>
<name>A0A9P7K6Q6_9AGAR</name>
<evidence type="ECO:0000313" key="4">
    <source>
        <dbReference type="Proteomes" id="UP000717328"/>
    </source>
</evidence>
<evidence type="ECO:0000256" key="1">
    <source>
        <dbReference type="SAM" id="MobiDB-lite"/>
    </source>
</evidence>
<sequence length="516" mass="59886">MPPKQKKGSKSLKQTTLFEPGRQSTRASSSQQNQRTKCKRNAIIPRISDDDDNIGLGSIKFETKKTIASSDHPSSDLAPKKRKSSRIIASDDSDAHNRMPTKTRLIKRPRTRNSDDEDDRNQQPRRKKLFKKRDIALNSSSDEEDIADEVEKEHILKNRFRNRHKKTVFQKNLERLKSMPYFIYVIEKVTVTRLDLPGRKQGKPSESSSSRDEDEDDESDEKDVPFTGARPSSDFDSLFDEDSDANNSSDFIVEDGVNTVAELPMQFSMESHQDLDHQFKKIFQFFVHIAVRPAKERHYFMKDQFQNEEYFSVPLRMMRRKLSSLRDSLVASSVWRPDFKKPLEAYPEFDLIPLDFAVPSCDACHIGGRSSTLTGRLSGQPYDRWGFESKHVKHSSDSDNSDSDSSDEDAPVVEFHLGRFCARRTRVYHEFTHWEYALFKCIREEVDELHESHQSHGFFRIAYAGGMKPPKDLDDADGICDWLDQRKVIDMEWKKLKDMMESARHLELDKKKDEDD</sequence>
<dbReference type="GO" id="GO:0005634">
    <property type="term" value="C:nucleus"/>
    <property type="evidence" value="ECO:0007669"/>
    <property type="project" value="TreeGrafter"/>
</dbReference>
<comment type="caution">
    <text evidence="3">The sequence shown here is derived from an EMBL/GenBank/DDBJ whole genome shotgun (WGS) entry which is preliminary data.</text>
</comment>